<proteinExistence type="predicted"/>
<dbReference type="EMBL" id="SSTD01001877">
    <property type="protein sequence ID" value="TYK28945.1"/>
    <property type="molecule type" value="Genomic_DNA"/>
</dbReference>
<sequence>MSFVKWMTVMKAKLGSAKSPNLVGRRWEIETENSLLVTKTFNLESRSKCTDARVIHQLIRSIILSPFSLHSFASEKLLSPPFLLPFSIQPAVNSIPGMEARKILSLSEIKLRWFLKEISNSLHGPGNVFLLRNGYDENGSTRLLTFMSNTENALIKLAEGSLEEFVGSPSQTPFPLSRKKRASAFEAPFSVSSEEDDHLLKTAEKEDQSLKDPLDSDLNALFQIEEVVNFEKLVPV</sequence>
<name>A0A5A7VFY4_CUCMM</name>
<reference evidence="3 4" key="1">
    <citation type="submission" date="2019-08" db="EMBL/GenBank/DDBJ databases">
        <title>Draft genome sequences of two oriental melons (Cucumis melo L. var makuwa).</title>
        <authorList>
            <person name="Kwon S.-Y."/>
        </authorList>
    </citation>
    <scope>NUCLEOTIDE SEQUENCE [LARGE SCALE GENOMIC DNA]</scope>
    <source>
        <strain evidence="4">cv. Chang Bougi</strain>
        <strain evidence="3">cv. SW 3</strain>
        <tissue evidence="1">Leaf</tissue>
    </source>
</reference>
<dbReference type="EMBL" id="SSTE01000977">
    <property type="protein sequence ID" value="KAA0065997.1"/>
    <property type="molecule type" value="Genomic_DNA"/>
</dbReference>
<protein>
    <submittedName>
        <fullName evidence="1">Uncharacterized protein</fullName>
    </submittedName>
</protein>
<evidence type="ECO:0000313" key="2">
    <source>
        <dbReference type="EMBL" id="TYK28945.1"/>
    </source>
</evidence>
<dbReference type="AlphaFoldDB" id="A0A5A7VFY4"/>
<organism evidence="1 3">
    <name type="scientific">Cucumis melo var. makuwa</name>
    <name type="common">Oriental melon</name>
    <dbReference type="NCBI Taxonomy" id="1194695"/>
    <lineage>
        <taxon>Eukaryota</taxon>
        <taxon>Viridiplantae</taxon>
        <taxon>Streptophyta</taxon>
        <taxon>Embryophyta</taxon>
        <taxon>Tracheophyta</taxon>
        <taxon>Spermatophyta</taxon>
        <taxon>Magnoliopsida</taxon>
        <taxon>eudicotyledons</taxon>
        <taxon>Gunneridae</taxon>
        <taxon>Pentapetalae</taxon>
        <taxon>rosids</taxon>
        <taxon>fabids</taxon>
        <taxon>Cucurbitales</taxon>
        <taxon>Cucurbitaceae</taxon>
        <taxon>Benincaseae</taxon>
        <taxon>Cucumis</taxon>
    </lineage>
</organism>
<evidence type="ECO:0000313" key="4">
    <source>
        <dbReference type="Proteomes" id="UP000321947"/>
    </source>
</evidence>
<accession>A0A5A7VFY4</accession>
<dbReference type="Proteomes" id="UP000321947">
    <property type="component" value="Unassembled WGS sequence"/>
</dbReference>
<evidence type="ECO:0000313" key="3">
    <source>
        <dbReference type="Proteomes" id="UP000321393"/>
    </source>
</evidence>
<gene>
    <name evidence="2" type="ORF">E5676_scaffold120G00320</name>
    <name evidence="1" type="ORF">E6C27_scaffold62G00900</name>
</gene>
<dbReference type="Proteomes" id="UP000321393">
    <property type="component" value="Unassembled WGS sequence"/>
</dbReference>
<evidence type="ECO:0000313" key="1">
    <source>
        <dbReference type="EMBL" id="KAA0065997.1"/>
    </source>
</evidence>
<comment type="caution">
    <text evidence="1">The sequence shown here is derived from an EMBL/GenBank/DDBJ whole genome shotgun (WGS) entry which is preliminary data.</text>
</comment>